<dbReference type="AlphaFoldDB" id="A0A0D0DB82"/>
<evidence type="ECO:0000313" key="2">
    <source>
        <dbReference type="Proteomes" id="UP000054538"/>
    </source>
</evidence>
<sequence length="306" mass="34455">MDGNFDAEHMHDKEADDQVFLMDGMGYMVGWKKYHNYLKAAKDAPERSDSSSIHRKLKIALASKEQAADAVQALDEGLLANQNRQLVKQERKAMKEREGNPEAMDVYEIRLASAPSTKSIELAKLSGSPSKASSQRGLSTWLAQGLQIQQSQIQLRLEASSTSHWSTELQRLALARKRDWLGVEIQSFILDASSFMGQIKGHGPEQADQDQEDWIDEIGSKEDAEVAFRTLDPHHAKESYLPFPSSLGRKTCKDLGMDWLAEEELELIKGQANDCLHHLRMALAKKSILFWTKLRHATSQTHTTRA</sequence>
<evidence type="ECO:0000313" key="1">
    <source>
        <dbReference type="EMBL" id="KIK74450.1"/>
    </source>
</evidence>
<dbReference type="OrthoDB" id="2675723at2759"/>
<proteinExistence type="predicted"/>
<name>A0A0D0DB82_9AGAM</name>
<keyword evidence="2" id="KW-1185">Reference proteome</keyword>
<reference evidence="2" key="2">
    <citation type="submission" date="2015-01" db="EMBL/GenBank/DDBJ databases">
        <title>Evolutionary Origins and Diversification of the Mycorrhizal Mutualists.</title>
        <authorList>
            <consortium name="DOE Joint Genome Institute"/>
            <consortium name="Mycorrhizal Genomics Consortium"/>
            <person name="Kohler A."/>
            <person name="Kuo A."/>
            <person name="Nagy L.G."/>
            <person name="Floudas D."/>
            <person name="Copeland A."/>
            <person name="Barry K.W."/>
            <person name="Cichocki N."/>
            <person name="Veneault-Fourrey C."/>
            <person name="LaButti K."/>
            <person name="Lindquist E.A."/>
            <person name="Lipzen A."/>
            <person name="Lundell T."/>
            <person name="Morin E."/>
            <person name="Murat C."/>
            <person name="Riley R."/>
            <person name="Ohm R."/>
            <person name="Sun H."/>
            <person name="Tunlid A."/>
            <person name="Henrissat B."/>
            <person name="Grigoriev I.V."/>
            <person name="Hibbett D.S."/>
            <person name="Martin F."/>
        </authorList>
    </citation>
    <scope>NUCLEOTIDE SEQUENCE [LARGE SCALE GENOMIC DNA]</scope>
    <source>
        <strain evidence="2">Ve08.2h10</strain>
    </source>
</reference>
<reference evidence="1 2" key="1">
    <citation type="submission" date="2014-04" db="EMBL/GenBank/DDBJ databases">
        <authorList>
            <consortium name="DOE Joint Genome Institute"/>
            <person name="Kuo A."/>
            <person name="Kohler A."/>
            <person name="Jargeat P."/>
            <person name="Nagy L.G."/>
            <person name="Floudas D."/>
            <person name="Copeland A."/>
            <person name="Barry K.W."/>
            <person name="Cichocki N."/>
            <person name="Veneault-Fourrey C."/>
            <person name="LaButti K."/>
            <person name="Lindquist E.A."/>
            <person name="Lipzen A."/>
            <person name="Lundell T."/>
            <person name="Morin E."/>
            <person name="Murat C."/>
            <person name="Sun H."/>
            <person name="Tunlid A."/>
            <person name="Henrissat B."/>
            <person name="Grigoriev I.V."/>
            <person name="Hibbett D.S."/>
            <person name="Martin F."/>
            <person name="Nordberg H.P."/>
            <person name="Cantor M.N."/>
            <person name="Hua S.X."/>
        </authorList>
    </citation>
    <scope>NUCLEOTIDE SEQUENCE [LARGE SCALE GENOMIC DNA]</scope>
    <source>
        <strain evidence="1 2">Ve08.2h10</strain>
    </source>
</reference>
<dbReference type="HOGENOM" id="CLU_003703_3_4_1"/>
<gene>
    <name evidence="1" type="ORF">PAXRUDRAFT_19857</name>
</gene>
<organism evidence="1 2">
    <name type="scientific">Paxillus rubicundulus Ve08.2h10</name>
    <dbReference type="NCBI Taxonomy" id="930991"/>
    <lineage>
        <taxon>Eukaryota</taxon>
        <taxon>Fungi</taxon>
        <taxon>Dikarya</taxon>
        <taxon>Basidiomycota</taxon>
        <taxon>Agaricomycotina</taxon>
        <taxon>Agaricomycetes</taxon>
        <taxon>Agaricomycetidae</taxon>
        <taxon>Boletales</taxon>
        <taxon>Paxilineae</taxon>
        <taxon>Paxillaceae</taxon>
        <taxon>Paxillus</taxon>
    </lineage>
</organism>
<protein>
    <submittedName>
        <fullName evidence="1">Uncharacterized protein</fullName>
    </submittedName>
</protein>
<dbReference type="InParanoid" id="A0A0D0DB82"/>
<dbReference type="Proteomes" id="UP000054538">
    <property type="component" value="Unassembled WGS sequence"/>
</dbReference>
<accession>A0A0D0DB82</accession>
<dbReference type="EMBL" id="KN828849">
    <property type="protein sequence ID" value="KIK74450.1"/>
    <property type="molecule type" value="Genomic_DNA"/>
</dbReference>